<proteinExistence type="predicted"/>
<dbReference type="AlphaFoldDB" id="H0GAU4"/>
<evidence type="ECO:0000313" key="1">
    <source>
        <dbReference type="EMBL" id="EHK73584.1"/>
    </source>
</evidence>
<reference evidence="1 2" key="1">
    <citation type="journal article" date="2012" name="J. Bacteriol.">
        <title>Draft Genome Sequence of Sinorhizobium meliloti CCNWSX0020, a Nitrogen-Fixing Symbiont with Copper Tolerance Capability Isolated from Lead-Zinc Mine Tailings.</title>
        <authorList>
            <person name="Li Z."/>
            <person name="Ma Z."/>
            <person name="Hao X."/>
            <person name="Wei G."/>
        </authorList>
    </citation>
    <scope>NUCLEOTIDE SEQUENCE [LARGE SCALE GENOMIC DNA]</scope>
    <source>
        <strain evidence="1 2">CCNWSX0020</strain>
    </source>
</reference>
<sequence>MMRRFGAIPDYKNARVALLKASLNFANDGCPAI</sequence>
<accession>H0GAU4</accession>
<evidence type="ECO:0000313" key="2">
    <source>
        <dbReference type="Proteomes" id="UP000004038"/>
    </source>
</evidence>
<name>H0GAU4_RHIML</name>
<organism evidence="1 2">
    <name type="scientific">Sinorhizobium meliloti CCNWSX0020</name>
    <dbReference type="NCBI Taxonomy" id="1107881"/>
    <lineage>
        <taxon>Bacteria</taxon>
        <taxon>Pseudomonadati</taxon>
        <taxon>Pseudomonadota</taxon>
        <taxon>Alphaproteobacteria</taxon>
        <taxon>Hyphomicrobiales</taxon>
        <taxon>Rhizobiaceae</taxon>
        <taxon>Sinorhizobium/Ensifer group</taxon>
        <taxon>Sinorhizobium</taxon>
    </lineage>
</organism>
<gene>
    <name evidence="1" type="ORF">SM0020_33283</name>
</gene>
<dbReference type="EMBL" id="AGVV01000131">
    <property type="protein sequence ID" value="EHK73584.1"/>
    <property type="molecule type" value="Genomic_DNA"/>
</dbReference>
<dbReference type="Proteomes" id="UP000004038">
    <property type="component" value="Unassembled WGS sequence"/>
</dbReference>
<protein>
    <submittedName>
        <fullName evidence="1">Uncharacterized protein</fullName>
    </submittedName>
</protein>